<keyword evidence="3" id="KW-1185">Reference proteome</keyword>
<feature type="compositionally biased region" description="Basic and acidic residues" evidence="1">
    <location>
        <begin position="216"/>
        <end position="231"/>
    </location>
</feature>
<comment type="caution">
    <text evidence="2">The sequence shown here is derived from an EMBL/GenBank/DDBJ whole genome shotgun (WGS) entry which is preliminary data.</text>
</comment>
<dbReference type="OrthoDB" id="267976at2759"/>
<feature type="region of interest" description="Disordered" evidence="1">
    <location>
        <begin position="21"/>
        <end position="41"/>
    </location>
</feature>
<proteinExistence type="predicted"/>
<protein>
    <submittedName>
        <fullName evidence="2">Vesicular transport-associated repeat protein</fullName>
    </submittedName>
</protein>
<evidence type="ECO:0000256" key="1">
    <source>
        <dbReference type="SAM" id="MobiDB-lite"/>
    </source>
</evidence>
<sequence length="380" mass="42538">MSLWDFFSDVQATVRQAIAPRGESAAGEPRPHDPREQPLLSGVTGIGDRLSGWWGTVNKTATTLLQNALGASGSEADDEPPPLLLRLTPQQRAALPLDELIRGVSEAVSLIAIRSDGAHKEARFLLSLSLEEQVAHTSDFLSCYHWWERLVNRRLAMCQEILQDCRCPPDCDDAHTIRLLSQRIHAIRDKCARDMAAIASRGCLLRDERYDVLDKPLTTEKLNPHEGDQDQKTTSIFPTDSIARRQQSRDLGGNDVLQNATSDKQQEAENKQKEGVSNTLDGPHTEEARRKAEAEEALRLAEEAEEARRLAEEAEEARRLAEEAEEARRLAEEAEEARRLAEEAEEARRLAEEAEEARRLAEEAEEARRLAEEAERHVAG</sequence>
<feature type="region of interest" description="Disordered" evidence="1">
    <location>
        <begin position="216"/>
        <end position="292"/>
    </location>
</feature>
<organism evidence="2 3">
    <name type="scientific">Trypanosoma conorhini</name>
    <dbReference type="NCBI Taxonomy" id="83891"/>
    <lineage>
        <taxon>Eukaryota</taxon>
        <taxon>Discoba</taxon>
        <taxon>Euglenozoa</taxon>
        <taxon>Kinetoplastea</taxon>
        <taxon>Metakinetoplastina</taxon>
        <taxon>Trypanosomatida</taxon>
        <taxon>Trypanosomatidae</taxon>
        <taxon>Trypanosoma</taxon>
    </lineage>
</organism>
<evidence type="ECO:0000313" key="2">
    <source>
        <dbReference type="EMBL" id="RNF27313.1"/>
    </source>
</evidence>
<dbReference type="Proteomes" id="UP000284403">
    <property type="component" value="Unassembled WGS sequence"/>
</dbReference>
<feature type="region of interest" description="Disordered" evidence="1">
    <location>
        <begin position="360"/>
        <end position="380"/>
    </location>
</feature>
<name>A0A422QBE6_9TRYP</name>
<accession>A0A422QBE6</accession>
<dbReference type="GeneID" id="40314116"/>
<dbReference type="EMBL" id="MKKU01000010">
    <property type="protein sequence ID" value="RNF27313.1"/>
    <property type="molecule type" value="Genomic_DNA"/>
</dbReference>
<dbReference type="AlphaFoldDB" id="A0A422QBE6"/>
<reference evidence="2 3" key="1">
    <citation type="journal article" date="2018" name="BMC Genomics">
        <title>Genomic comparison of Trypanosoma conorhini and Trypanosoma rangeli to Trypanosoma cruzi strains of high and low virulence.</title>
        <authorList>
            <person name="Bradwell K.R."/>
            <person name="Koparde V.N."/>
            <person name="Matveyev A.V."/>
            <person name="Serrano M.G."/>
            <person name="Alves J.M."/>
            <person name="Parikh H."/>
            <person name="Huang B."/>
            <person name="Lee V."/>
            <person name="Espinosa-Alvarez O."/>
            <person name="Ortiz P.A."/>
            <person name="Costa-Martins A.G."/>
            <person name="Teixeira M.M."/>
            <person name="Buck G.A."/>
        </authorList>
    </citation>
    <scope>NUCLEOTIDE SEQUENCE [LARGE SCALE GENOMIC DNA]</scope>
    <source>
        <strain evidence="2 3">025E</strain>
    </source>
</reference>
<dbReference type="RefSeq" id="XP_029232519.1">
    <property type="nucleotide sequence ID" value="XM_029367446.1"/>
</dbReference>
<feature type="compositionally biased region" description="Basic and acidic residues" evidence="1">
    <location>
        <begin position="283"/>
        <end position="292"/>
    </location>
</feature>
<evidence type="ECO:0000313" key="3">
    <source>
        <dbReference type="Proteomes" id="UP000284403"/>
    </source>
</evidence>
<gene>
    <name evidence="2" type="ORF">Tco025E_00505</name>
</gene>
<feature type="compositionally biased region" description="Basic and acidic residues" evidence="1">
    <location>
        <begin position="264"/>
        <end position="274"/>
    </location>
</feature>